<gene>
    <name evidence="2" type="ORF">BJ684DRAFT_21990</name>
</gene>
<evidence type="ECO:0000256" key="1">
    <source>
        <dbReference type="SAM" id="MobiDB-lite"/>
    </source>
</evidence>
<dbReference type="OrthoDB" id="331602at2759"/>
<protein>
    <recommendedName>
        <fullName evidence="4">Eisosome component PIL1-domain-containing protein</fullName>
    </recommendedName>
</protein>
<sequence>MQLGEKIIHEVEKPLRTSLSPEDADTAGLRSMEASAAKNAKEYEDRFSRVGKYRKALDKASARKSDAAAAKLSEATAALDACRVAWREDAPLLLGRYEQVDRARLEKIQAILITYESAQAEVAKSLGNMADTGLAHVLAFDPASEVTRVSAEQTGLHRSATLSRDPSRTTLTSISSPPPPTSQTSVPPLPAQDVPFPSMVSEAPLDDQDHAENEAFQGGPFSDQGEGSERHERLRASSSFSSNSTSPAFQESIKDQAGPQNGYEDMVHSTIKTVHPSHATSAISREDATGEMDGSEHDAGAWSIVDAPRPSTSNSEFRSGGGEMNPASGAHS</sequence>
<feature type="non-terminal residue" evidence="2">
    <location>
        <position position="332"/>
    </location>
</feature>
<keyword evidence="3" id="KW-1185">Reference proteome</keyword>
<feature type="compositionally biased region" description="Low complexity" evidence="1">
    <location>
        <begin position="237"/>
        <end position="246"/>
    </location>
</feature>
<feature type="region of interest" description="Disordered" evidence="1">
    <location>
        <begin position="149"/>
        <end position="332"/>
    </location>
</feature>
<dbReference type="Proteomes" id="UP000267251">
    <property type="component" value="Unassembled WGS sequence"/>
</dbReference>
<evidence type="ECO:0000313" key="3">
    <source>
        <dbReference type="Proteomes" id="UP000267251"/>
    </source>
</evidence>
<dbReference type="AlphaFoldDB" id="A0A4P9XZ87"/>
<dbReference type="InterPro" id="IPR027267">
    <property type="entry name" value="AH/BAR_dom_sf"/>
</dbReference>
<evidence type="ECO:0000313" key="2">
    <source>
        <dbReference type="EMBL" id="RKP11442.1"/>
    </source>
</evidence>
<organism evidence="2 3">
    <name type="scientific">Piptocephalis cylindrospora</name>
    <dbReference type="NCBI Taxonomy" id="1907219"/>
    <lineage>
        <taxon>Eukaryota</taxon>
        <taxon>Fungi</taxon>
        <taxon>Fungi incertae sedis</taxon>
        <taxon>Zoopagomycota</taxon>
        <taxon>Zoopagomycotina</taxon>
        <taxon>Zoopagomycetes</taxon>
        <taxon>Zoopagales</taxon>
        <taxon>Piptocephalidaceae</taxon>
        <taxon>Piptocephalis</taxon>
    </lineage>
</organism>
<proteinExistence type="predicted"/>
<evidence type="ECO:0008006" key="4">
    <source>
        <dbReference type="Google" id="ProtNLM"/>
    </source>
</evidence>
<accession>A0A4P9XZ87</accession>
<name>A0A4P9XZ87_9FUNG</name>
<dbReference type="SUPFAM" id="SSF103657">
    <property type="entry name" value="BAR/IMD domain-like"/>
    <property type="match status" value="1"/>
</dbReference>
<dbReference type="EMBL" id="KZ988907">
    <property type="protein sequence ID" value="RKP11442.1"/>
    <property type="molecule type" value="Genomic_DNA"/>
</dbReference>
<reference evidence="3" key="1">
    <citation type="journal article" date="2018" name="Nat. Microbiol.">
        <title>Leveraging single-cell genomics to expand the fungal tree of life.</title>
        <authorList>
            <person name="Ahrendt S.R."/>
            <person name="Quandt C.A."/>
            <person name="Ciobanu D."/>
            <person name="Clum A."/>
            <person name="Salamov A."/>
            <person name="Andreopoulos B."/>
            <person name="Cheng J.F."/>
            <person name="Woyke T."/>
            <person name="Pelin A."/>
            <person name="Henrissat B."/>
            <person name="Reynolds N.K."/>
            <person name="Benny G.L."/>
            <person name="Smith M.E."/>
            <person name="James T.Y."/>
            <person name="Grigoriev I.V."/>
        </authorList>
    </citation>
    <scope>NUCLEOTIDE SEQUENCE [LARGE SCALE GENOMIC DNA]</scope>
</reference>
<feature type="compositionally biased region" description="Basic and acidic residues" evidence="1">
    <location>
        <begin position="284"/>
        <end position="299"/>
    </location>
</feature>
<dbReference type="Gene3D" id="1.20.1270.60">
    <property type="entry name" value="Arfaptin homology (AH) domain/BAR domain"/>
    <property type="match status" value="1"/>
</dbReference>